<dbReference type="OMA" id="VSPDMIL"/>
<dbReference type="SMR" id="A0A2R6PMG6"/>
<comment type="subcellular location">
    <subcellularLocation>
        <location evidence="1">Nucleus</location>
    </subcellularLocation>
</comment>
<dbReference type="GO" id="GO:0005634">
    <property type="term" value="C:nucleus"/>
    <property type="evidence" value="ECO:0007669"/>
    <property type="project" value="UniProtKB-SubCell"/>
</dbReference>
<evidence type="ECO:0000256" key="3">
    <source>
        <dbReference type="ARBA" id="ARBA00023125"/>
    </source>
</evidence>
<reference evidence="8 9" key="1">
    <citation type="submission" date="2017-07" db="EMBL/GenBank/DDBJ databases">
        <title>An improved, manually edited Actinidia chinensis var. chinensis (kiwifruit) genome highlights the challenges associated with draft genomes and gene prediction in plants.</title>
        <authorList>
            <person name="Pilkington S."/>
            <person name="Crowhurst R."/>
            <person name="Hilario E."/>
            <person name="Nardozza S."/>
            <person name="Fraser L."/>
            <person name="Peng Y."/>
            <person name="Gunaseelan K."/>
            <person name="Simpson R."/>
            <person name="Tahir J."/>
            <person name="Deroles S."/>
            <person name="Templeton K."/>
            <person name="Luo Z."/>
            <person name="Davy M."/>
            <person name="Cheng C."/>
            <person name="Mcneilage M."/>
            <person name="Scaglione D."/>
            <person name="Liu Y."/>
            <person name="Zhang Q."/>
            <person name="Datson P."/>
            <person name="De Silva N."/>
            <person name="Gardiner S."/>
            <person name="Bassett H."/>
            <person name="Chagne D."/>
            <person name="Mccallum J."/>
            <person name="Dzierzon H."/>
            <person name="Deng C."/>
            <person name="Wang Y.-Y."/>
            <person name="Barron N."/>
            <person name="Manako K."/>
            <person name="Bowen J."/>
            <person name="Foster T."/>
            <person name="Erridge Z."/>
            <person name="Tiffin H."/>
            <person name="Waite C."/>
            <person name="Davies K."/>
            <person name="Grierson E."/>
            <person name="Laing W."/>
            <person name="Kirk R."/>
            <person name="Chen X."/>
            <person name="Wood M."/>
            <person name="Montefiori M."/>
            <person name="Brummell D."/>
            <person name="Schwinn K."/>
            <person name="Catanach A."/>
            <person name="Fullerton C."/>
            <person name="Li D."/>
            <person name="Meiyalaghan S."/>
            <person name="Nieuwenhuizen N."/>
            <person name="Read N."/>
            <person name="Prakash R."/>
            <person name="Hunter D."/>
            <person name="Zhang H."/>
            <person name="Mckenzie M."/>
            <person name="Knabel M."/>
            <person name="Harris A."/>
            <person name="Allan A."/>
            <person name="Chen A."/>
            <person name="Janssen B."/>
            <person name="Plunkett B."/>
            <person name="Dwamena C."/>
            <person name="Voogd C."/>
            <person name="Leif D."/>
            <person name="Lafferty D."/>
            <person name="Souleyre E."/>
            <person name="Varkonyi-Gasic E."/>
            <person name="Gambi F."/>
            <person name="Hanley J."/>
            <person name="Yao J.-L."/>
            <person name="Cheung J."/>
            <person name="David K."/>
            <person name="Warren B."/>
            <person name="Marsh K."/>
            <person name="Snowden K."/>
            <person name="Lin-Wang K."/>
            <person name="Brian L."/>
            <person name="Martinez-Sanchez M."/>
            <person name="Wang M."/>
            <person name="Ileperuma N."/>
            <person name="Macnee N."/>
            <person name="Campin R."/>
            <person name="Mcatee P."/>
            <person name="Drummond R."/>
            <person name="Espley R."/>
            <person name="Ireland H."/>
            <person name="Wu R."/>
            <person name="Atkinson R."/>
            <person name="Karunairetnam S."/>
            <person name="Bulley S."/>
            <person name="Chunkath S."/>
            <person name="Hanley Z."/>
            <person name="Storey R."/>
            <person name="Thrimawithana A."/>
            <person name="Thomson S."/>
            <person name="David C."/>
            <person name="Testolin R."/>
        </authorList>
    </citation>
    <scope>NUCLEOTIDE SEQUENCE [LARGE SCALE GENOMIC DNA]</scope>
    <source>
        <strain evidence="9">cv. Red5</strain>
        <tissue evidence="8">Young leaf</tissue>
    </source>
</reference>
<dbReference type="InterPro" id="IPR036093">
    <property type="entry name" value="NAC_dom_sf"/>
</dbReference>
<dbReference type="Gene3D" id="2.170.150.80">
    <property type="entry name" value="NAC domain"/>
    <property type="match status" value="1"/>
</dbReference>
<evidence type="ECO:0000256" key="1">
    <source>
        <dbReference type="ARBA" id="ARBA00004123"/>
    </source>
</evidence>
<dbReference type="STRING" id="1590841.A0A2R6PMG6"/>
<comment type="caution">
    <text evidence="8">The sequence shown here is derived from an EMBL/GenBank/DDBJ whole genome shotgun (WGS) entry which is preliminary data.</text>
</comment>
<reference evidence="9" key="2">
    <citation type="journal article" date="2018" name="BMC Genomics">
        <title>A manually annotated Actinidia chinensis var. chinensis (kiwifruit) genome highlights the challenges associated with draft genomes and gene prediction in plants.</title>
        <authorList>
            <person name="Pilkington S.M."/>
            <person name="Crowhurst R."/>
            <person name="Hilario E."/>
            <person name="Nardozza S."/>
            <person name="Fraser L."/>
            <person name="Peng Y."/>
            <person name="Gunaseelan K."/>
            <person name="Simpson R."/>
            <person name="Tahir J."/>
            <person name="Deroles S.C."/>
            <person name="Templeton K."/>
            <person name="Luo Z."/>
            <person name="Davy M."/>
            <person name="Cheng C."/>
            <person name="McNeilage M."/>
            <person name="Scaglione D."/>
            <person name="Liu Y."/>
            <person name="Zhang Q."/>
            <person name="Datson P."/>
            <person name="De Silva N."/>
            <person name="Gardiner S.E."/>
            <person name="Bassett H."/>
            <person name="Chagne D."/>
            <person name="McCallum J."/>
            <person name="Dzierzon H."/>
            <person name="Deng C."/>
            <person name="Wang Y.Y."/>
            <person name="Barron L."/>
            <person name="Manako K."/>
            <person name="Bowen J."/>
            <person name="Foster T.M."/>
            <person name="Erridge Z.A."/>
            <person name="Tiffin H."/>
            <person name="Waite C.N."/>
            <person name="Davies K.M."/>
            <person name="Grierson E.P."/>
            <person name="Laing W.A."/>
            <person name="Kirk R."/>
            <person name="Chen X."/>
            <person name="Wood M."/>
            <person name="Montefiori M."/>
            <person name="Brummell D.A."/>
            <person name="Schwinn K.E."/>
            <person name="Catanach A."/>
            <person name="Fullerton C."/>
            <person name="Li D."/>
            <person name="Meiyalaghan S."/>
            <person name="Nieuwenhuizen N."/>
            <person name="Read N."/>
            <person name="Prakash R."/>
            <person name="Hunter D."/>
            <person name="Zhang H."/>
            <person name="McKenzie M."/>
            <person name="Knabel M."/>
            <person name="Harris A."/>
            <person name="Allan A.C."/>
            <person name="Gleave A."/>
            <person name="Chen A."/>
            <person name="Janssen B.J."/>
            <person name="Plunkett B."/>
            <person name="Ampomah-Dwamena C."/>
            <person name="Voogd C."/>
            <person name="Leif D."/>
            <person name="Lafferty D."/>
            <person name="Souleyre E.J.F."/>
            <person name="Varkonyi-Gasic E."/>
            <person name="Gambi F."/>
            <person name="Hanley J."/>
            <person name="Yao J.L."/>
            <person name="Cheung J."/>
            <person name="David K.M."/>
            <person name="Warren B."/>
            <person name="Marsh K."/>
            <person name="Snowden K.C."/>
            <person name="Lin-Wang K."/>
            <person name="Brian L."/>
            <person name="Martinez-Sanchez M."/>
            <person name="Wang M."/>
            <person name="Ileperuma N."/>
            <person name="Macnee N."/>
            <person name="Campin R."/>
            <person name="McAtee P."/>
            <person name="Drummond R.S.M."/>
            <person name="Espley R.V."/>
            <person name="Ireland H.S."/>
            <person name="Wu R."/>
            <person name="Atkinson R.G."/>
            <person name="Karunairetnam S."/>
            <person name="Bulley S."/>
            <person name="Chunkath S."/>
            <person name="Hanley Z."/>
            <person name="Storey R."/>
            <person name="Thrimawithana A.H."/>
            <person name="Thomson S."/>
            <person name="David C."/>
            <person name="Testolin R."/>
            <person name="Huang H."/>
            <person name="Hellens R.P."/>
            <person name="Schaffer R.J."/>
        </authorList>
    </citation>
    <scope>NUCLEOTIDE SEQUENCE [LARGE SCALE GENOMIC DNA]</scope>
    <source>
        <strain evidence="9">cv. Red5</strain>
    </source>
</reference>
<feature type="region of interest" description="Disordered" evidence="6">
    <location>
        <begin position="161"/>
        <end position="184"/>
    </location>
</feature>
<dbReference type="Pfam" id="PF02365">
    <property type="entry name" value="NAM"/>
    <property type="match status" value="1"/>
</dbReference>
<evidence type="ECO:0000256" key="5">
    <source>
        <dbReference type="ARBA" id="ARBA00023242"/>
    </source>
</evidence>
<dbReference type="InParanoid" id="A0A2R6PMG6"/>
<feature type="domain" description="NAC" evidence="7">
    <location>
        <begin position="6"/>
        <end position="156"/>
    </location>
</feature>
<protein>
    <submittedName>
        <fullName evidence="8">NAC domain-containing protein</fullName>
    </submittedName>
</protein>
<dbReference type="Proteomes" id="UP000241394">
    <property type="component" value="Chromosome LG24"/>
</dbReference>
<dbReference type="FunCoup" id="A0A2R6PMG6">
    <property type="interactions" value="10"/>
</dbReference>
<evidence type="ECO:0000313" key="8">
    <source>
        <dbReference type="EMBL" id="PSR93525.1"/>
    </source>
</evidence>
<evidence type="ECO:0000256" key="2">
    <source>
        <dbReference type="ARBA" id="ARBA00023015"/>
    </source>
</evidence>
<keyword evidence="2" id="KW-0805">Transcription regulation</keyword>
<keyword evidence="9" id="KW-1185">Reference proteome</keyword>
<evidence type="ECO:0000256" key="6">
    <source>
        <dbReference type="SAM" id="MobiDB-lite"/>
    </source>
</evidence>
<gene>
    <name evidence="8" type="ORF">CEY00_Acc28139</name>
</gene>
<dbReference type="Gramene" id="PSR93525">
    <property type="protein sequence ID" value="PSR93525"/>
    <property type="gene ID" value="CEY00_Acc28139"/>
</dbReference>
<dbReference type="FunFam" id="2.170.150.80:FF:000002">
    <property type="entry name" value="Nac domain-containing protein 86"/>
    <property type="match status" value="1"/>
</dbReference>
<dbReference type="OrthoDB" id="1931139at2759"/>
<accession>A0A2R6PMG6</accession>
<dbReference type="InterPro" id="IPR003441">
    <property type="entry name" value="NAC-dom"/>
</dbReference>
<dbReference type="GO" id="GO:0003677">
    <property type="term" value="F:DNA binding"/>
    <property type="evidence" value="ECO:0007669"/>
    <property type="project" value="UniProtKB-KW"/>
</dbReference>
<keyword evidence="4" id="KW-0804">Transcription</keyword>
<dbReference type="AlphaFoldDB" id="A0A2R6PMG6"/>
<dbReference type="PANTHER" id="PTHR31744">
    <property type="entry name" value="PROTEIN CUP-SHAPED COTYLEDON 2-RELATED"/>
    <property type="match status" value="1"/>
</dbReference>
<evidence type="ECO:0000313" key="9">
    <source>
        <dbReference type="Proteomes" id="UP000241394"/>
    </source>
</evidence>
<organism evidence="8 9">
    <name type="scientific">Actinidia chinensis var. chinensis</name>
    <name type="common">Chinese soft-hair kiwi</name>
    <dbReference type="NCBI Taxonomy" id="1590841"/>
    <lineage>
        <taxon>Eukaryota</taxon>
        <taxon>Viridiplantae</taxon>
        <taxon>Streptophyta</taxon>
        <taxon>Embryophyta</taxon>
        <taxon>Tracheophyta</taxon>
        <taxon>Spermatophyta</taxon>
        <taxon>Magnoliopsida</taxon>
        <taxon>eudicotyledons</taxon>
        <taxon>Gunneridae</taxon>
        <taxon>Pentapetalae</taxon>
        <taxon>asterids</taxon>
        <taxon>Ericales</taxon>
        <taxon>Actinidiaceae</taxon>
        <taxon>Actinidia</taxon>
    </lineage>
</organism>
<name>A0A2R6PMG6_ACTCC</name>
<dbReference type="PROSITE" id="PS51005">
    <property type="entry name" value="NAC"/>
    <property type="match status" value="1"/>
</dbReference>
<dbReference type="PANTHER" id="PTHR31744:SF208">
    <property type="entry name" value="(WILD MALAYSIAN BANANA) HYPOTHETICAL PROTEIN"/>
    <property type="match status" value="1"/>
</dbReference>
<feature type="compositionally biased region" description="Polar residues" evidence="6">
    <location>
        <begin position="175"/>
        <end position="184"/>
    </location>
</feature>
<dbReference type="SUPFAM" id="SSF101941">
    <property type="entry name" value="NAC domain"/>
    <property type="match status" value="1"/>
</dbReference>
<keyword evidence="3" id="KW-0238">DNA-binding</keyword>
<evidence type="ECO:0000259" key="7">
    <source>
        <dbReference type="PROSITE" id="PS51005"/>
    </source>
</evidence>
<dbReference type="GO" id="GO:0006355">
    <property type="term" value="P:regulation of DNA-templated transcription"/>
    <property type="evidence" value="ECO:0007669"/>
    <property type="project" value="InterPro"/>
</dbReference>
<sequence>MGGASLPPGFRFHPTDEELVGYYLKRKVEGLEIELEVIPVIDLYKFDPWELPEKSFLPKRDMEWFFFCPRDRKYPNGSRTNRATRVGYWKATGKDRKVVCQSSVTGSRKTLVFYRGRAPMGDRTDWLMHEYRLCDDLSQGSPSFQGAFALCRVIKKNETQKTSDVHGESKAKGVGSSSNNGDFTSTGMSSDPVIISDDTFQTNQLCNGSNFSSPVSSPYPTMPMVENEPFSMGTNPSSLWVSPDLILDSSREFSQGQGACGYFPGYEFPNSMTQWQPYNQYEISPSSSFSNFTQGVELGDGLSQFNSMSSYMGFYGNEDMPLPYEGFETWEQAPIHRQSSGDGSLGEIGGIWSQDDNMVVVM</sequence>
<dbReference type="EMBL" id="NKQK01000024">
    <property type="protein sequence ID" value="PSR93525.1"/>
    <property type="molecule type" value="Genomic_DNA"/>
</dbReference>
<evidence type="ECO:0000256" key="4">
    <source>
        <dbReference type="ARBA" id="ARBA00023163"/>
    </source>
</evidence>
<proteinExistence type="predicted"/>
<feature type="compositionally biased region" description="Basic and acidic residues" evidence="6">
    <location>
        <begin position="161"/>
        <end position="171"/>
    </location>
</feature>
<keyword evidence="5" id="KW-0539">Nucleus</keyword>